<dbReference type="InterPro" id="IPR017907">
    <property type="entry name" value="Znf_RING_CS"/>
</dbReference>
<evidence type="ECO:0000256" key="12">
    <source>
        <dbReference type="ARBA" id="ARBA00022786"/>
    </source>
</evidence>
<dbReference type="GO" id="GO:0016567">
    <property type="term" value="P:protein ubiquitination"/>
    <property type="evidence" value="ECO:0007669"/>
    <property type="project" value="UniProtKB-ARBA"/>
</dbReference>
<dbReference type="Gene3D" id="3.30.40.10">
    <property type="entry name" value="Zinc/RING finger domain, C3HC4 (zinc finger)"/>
    <property type="match status" value="1"/>
</dbReference>
<accession>A0A1E4TAK9</accession>
<evidence type="ECO:0000256" key="17">
    <source>
        <dbReference type="ARBA" id="ARBA00023140"/>
    </source>
</evidence>
<dbReference type="Pfam" id="PF13639">
    <property type="entry name" value="zf-RING_2"/>
    <property type="match status" value="1"/>
</dbReference>
<dbReference type="GO" id="GO:0008270">
    <property type="term" value="F:zinc ion binding"/>
    <property type="evidence" value="ECO:0007669"/>
    <property type="project" value="UniProtKB-KW"/>
</dbReference>
<dbReference type="GO" id="GO:0061630">
    <property type="term" value="F:ubiquitin protein ligase activity"/>
    <property type="evidence" value="ECO:0007669"/>
    <property type="project" value="UniProtKB-EC"/>
</dbReference>
<evidence type="ECO:0000256" key="11">
    <source>
        <dbReference type="ARBA" id="ARBA00022771"/>
    </source>
</evidence>
<evidence type="ECO:0000256" key="13">
    <source>
        <dbReference type="ARBA" id="ARBA00022833"/>
    </source>
</evidence>
<dbReference type="InterPro" id="IPR025654">
    <property type="entry name" value="PEX2/10"/>
</dbReference>
<dbReference type="CDD" id="cd16527">
    <property type="entry name" value="RING-HC_PEX10"/>
    <property type="match status" value="1"/>
</dbReference>
<feature type="domain" description="RING-type" evidence="20">
    <location>
        <begin position="238"/>
        <end position="276"/>
    </location>
</feature>
<dbReference type="PROSITE" id="PS00518">
    <property type="entry name" value="ZF_RING_1"/>
    <property type="match status" value="1"/>
</dbReference>
<evidence type="ECO:0000256" key="7">
    <source>
        <dbReference type="ARBA" id="ARBA00022593"/>
    </source>
</evidence>
<keyword evidence="16" id="KW-0472">Membrane</keyword>
<comment type="similarity">
    <text evidence="4">Belongs to the pex2/pex10/pex12 family.</text>
</comment>
<keyword evidence="10" id="KW-0479">Metal-binding</keyword>
<dbReference type="GO" id="GO:0016562">
    <property type="term" value="P:protein import into peroxisome matrix, receptor recycling"/>
    <property type="evidence" value="ECO:0007669"/>
    <property type="project" value="UniProtKB-ARBA"/>
</dbReference>
<evidence type="ECO:0000256" key="2">
    <source>
        <dbReference type="ARBA" id="ARBA00004585"/>
    </source>
</evidence>
<evidence type="ECO:0000256" key="8">
    <source>
        <dbReference type="ARBA" id="ARBA00022679"/>
    </source>
</evidence>
<dbReference type="Pfam" id="PF04757">
    <property type="entry name" value="Pex2_Pex12"/>
    <property type="match status" value="1"/>
</dbReference>
<keyword evidence="6" id="KW-0813">Transport</keyword>
<evidence type="ECO:0000256" key="5">
    <source>
        <dbReference type="ARBA" id="ARBA00012483"/>
    </source>
</evidence>
<dbReference type="AlphaFoldDB" id="A0A1E4TAK9"/>
<evidence type="ECO:0000256" key="3">
    <source>
        <dbReference type="ARBA" id="ARBA00004906"/>
    </source>
</evidence>
<protein>
    <recommendedName>
        <fullName evidence="5">RING-type E3 ubiquitin transferase</fullName>
        <ecNumber evidence="5">2.3.2.27</ecNumber>
    </recommendedName>
    <alternativeName>
        <fullName evidence="18">Peroxin-10</fullName>
    </alternativeName>
</protein>
<sequence length="289" mass="32566">MDDRSVRFATAADIVRSHQKDEYYEKMFMDLMRDALEAVAGPRKARLYAPRTDNLSSLMYYTLTILVGSKTLGEEYTDIFRVAQLGANQICLFGPVRRALLLLIKACEPLYKTQAKYVLKDRLSEIVVEILQEIPAIHLALFYLFEKYYRISERLVGLRYLSVKREQPSTAGYEVLGGIIATRLLVSLGAKIKHVIFSGQQSASQSPGRLPAAPSGAINLSDPSVLSHIFTDDTSRKCTLCLSYLVDPSVALCGHVFCWSCITEWCQERPECPLCRQTTREQNILPIKS</sequence>
<dbReference type="SUPFAM" id="SSF57850">
    <property type="entry name" value="RING/U-box"/>
    <property type="match status" value="1"/>
</dbReference>
<name>A0A1E4TAK9_9ASCO</name>
<keyword evidence="17" id="KW-0576">Peroxisome</keyword>
<dbReference type="PANTHER" id="PTHR23350">
    <property type="entry name" value="PEROXISOME ASSEMBLY PROTEIN 10"/>
    <property type="match status" value="1"/>
</dbReference>
<evidence type="ECO:0000256" key="18">
    <source>
        <dbReference type="ARBA" id="ARBA00041230"/>
    </source>
</evidence>
<evidence type="ECO:0000313" key="22">
    <source>
        <dbReference type="Proteomes" id="UP000095023"/>
    </source>
</evidence>
<keyword evidence="13" id="KW-0862">Zinc</keyword>
<evidence type="ECO:0000256" key="6">
    <source>
        <dbReference type="ARBA" id="ARBA00022448"/>
    </source>
</evidence>
<dbReference type="OrthoDB" id="6270329at2759"/>
<evidence type="ECO:0000256" key="4">
    <source>
        <dbReference type="ARBA" id="ARBA00008704"/>
    </source>
</evidence>
<dbReference type="PANTHER" id="PTHR23350:SF0">
    <property type="entry name" value="PEROXISOME BIOGENESIS FACTOR 10"/>
    <property type="match status" value="1"/>
</dbReference>
<proteinExistence type="inferred from homology"/>
<evidence type="ECO:0000259" key="20">
    <source>
        <dbReference type="PROSITE" id="PS50089"/>
    </source>
</evidence>
<evidence type="ECO:0000256" key="1">
    <source>
        <dbReference type="ARBA" id="ARBA00000900"/>
    </source>
</evidence>
<dbReference type="EC" id="2.3.2.27" evidence="5"/>
<keyword evidence="9" id="KW-0812">Transmembrane</keyword>
<keyword evidence="7" id="KW-0962">Peroxisome biogenesis</keyword>
<comment type="catalytic activity">
    <reaction evidence="1">
        <text>S-ubiquitinyl-[E2 ubiquitin-conjugating enzyme]-L-cysteine + [acceptor protein]-L-lysine = [E2 ubiquitin-conjugating enzyme]-L-cysteine + N(6)-ubiquitinyl-[acceptor protein]-L-lysine.</text>
        <dbReference type="EC" id="2.3.2.27"/>
    </reaction>
</comment>
<keyword evidence="11 19" id="KW-0863">Zinc-finger</keyword>
<comment type="pathway">
    <text evidence="3">Protein modification; protein ubiquitination.</text>
</comment>
<comment type="subcellular location">
    <subcellularLocation>
        <location evidence="2">Peroxisome membrane</location>
        <topology evidence="2">Multi-pass membrane protein</topology>
    </subcellularLocation>
</comment>
<evidence type="ECO:0000313" key="21">
    <source>
        <dbReference type="EMBL" id="ODV88807.1"/>
    </source>
</evidence>
<dbReference type="InterPro" id="IPR013083">
    <property type="entry name" value="Znf_RING/FYVE/PHD"/>
</dbReference>
<evidence type="ECO:0000256" key="16">
    <source>
        <dbReference type="ARBA" id="ARBA00023136"/>
    </source>
</evidence>
<dbReference type="InterPro" id="IPR006845">
    <property type="entry name" value="Pex_N"/>
</dbReference>
<keyword evidence="22" id="KW-1185">Reference proteome</keyword>
<evidence type="ECO:0000256" key="15">
    <source>
        <dbReference type="ARBA" id="ARBA00022989"/>
    </source>
</evidence>
<keyword evidence="15" id="KW-1133">Transmembrane helix</keyword>
<evidence type="ECO:0000256" key="19">
    <source>
        <dbReference type="PROSITE-ProRule" id="PRU00175"/>
    </source>
</evidence>
<keyword evidence="8" id="KW-0808">Transferase</keyword>
<keyword evidence="14" id="KW-0653">Protein transport</keyword>
<reference evidence="22" key="1">
    <citation type="submission" date="2016-02" db="EMBL/GenBank/DDBJ databases">
        <title>Comparative genomics of biotechnologically important yeasts.</title>
        <authorList>
            <consortium name="DOE Joint Genome Institute"/>
            <person name="Riley R."/>
            <person name="Haridas S."/>
            <person name="Wolfe K.H."/>
            <person name="Lopes M.R."/>
            <person name="Hittinger C.T."/>
            <person name="Goker M."/>
            <person name="Salamov A."/>
            <person name="Wisecaver J."/>
            <person name="Long T.M."/>
            <person name="Aerts A.L."/>
            <person name="Barry K."/>
            <person name="Choi C."/>
            <person name="Clum A."/>
            <person name="Coughlan A.Y."/>
            <person name="Deshpande S."/>
            <person name="Douglass A.P."/>
            <person name="Hanson S.J."/>
            <person name="Klenk H.-P."/>
            <person name="Labutti K."/>
            <person name="Lapidus A."/>
            <person name="Lindquist E."/>
            <person name="Lipzen A."/>
            <person name="Meier-Kolthoff J.P."/>
            <person name="Ohm R.A."/>
            <person name="Otillar R.P."/>
            <person name="Pangilinan J."/>
            <person name="Peng Y."/>
            <person name="Rokas A."/>
            <person name="Rosa C.A."/>
            <person name="Scheuner C."/>
            <person name="Sibirny A.A."/>
            <person name="Slot J.C."/>
            <person name="Stielow J.B."/>
            <person name="Sun H."/>
            <person name="Kurtzman C.P."/>
            <person name="Blackwell M."/>
            <person name="Jeffries T.W."/>
            <person name="Grigoriev I.V."/>
        </authorList>
    </citation>
    <scope>NUCLEOTIDE SEQUENCE [LARGE SCALE GENOMIC DNA]</scope>
    <source>
        <strain evidence="22">NRRL Y-17796</strain>
    </source>
</reference>
<dbReference type="GO" id="GO:0005778">
    <property type="term" value="C:peroxisomal membrane"/>
    <property type="evidence" value="ECO:0007669"/>
    <property type="project" value="UniProtKB-SubCell"/>
</dbReference>
<dbReference type="SMART" id="SM00184">
    <property type="entry name" value="RING"/>
    <property type="match status" value="1"/>
</dbReference>
<keyword evidence="12" id="KW-0833">Ubl conjugation pathway</keyword>
<organism evidence="21 22">
    <name type="scientific">Tortispora caseinolytica NRRL Y-17796</name>
    <dbReference type="NCBI Taxonomy" id="767744"/>
    <lineage>
        <taxon>Eukaryota</taxon>
        <taxon>Fungi</taxon>
        <taxon>Dikarya</taxon>
        <taxon>Ascomycota</taxon>
        <taxon>Saccharomycotina</taxon>
        <taxon>Trigonopsidomycetes</taxon>
        <taxon>Trigonopsidales</taxon>
        <taxon>Trigonopsidaceae</taxon>
        <taxon>Tortispora</taxon>
    </lineage>
</organism>
<gene>
    <name evidence="21" type="ORF">CANCADRAFT_128784</name>
</gene>
<evidence type="ECO:0000256" key="9">
    <source>
        <dbReference type="ARBA" id="ARBA00022692"/>
    </source>
</evidence>
<evidence type="ECO:0000256" key="14">
    <source>
        <dbReference type="ARBA" id="ARBA00022927"/>
    </source>
</evidence>
<dbReference type="Proteomes" id="UP000095023">
    <property type="component" value="Unassembled WGS sequence"/>
</dbReference>
<dbReference type="PROSITE" id="PS50089">
    <property type="entry name" value="ZF_RING_2"/>
    <property type="match status" value="1"/>
</dbReference>
<evidence type="ECO:0000256" key="10">
    <source>
        <dbReference type="ARBA" id="ARBA00022723"/>
    </source>
</evidence>
<dbReference type="InterPro" id="IPR001841">
    <property type="entry name" value="Znf_RING"/>
</dbReference>
<dbReference type="EMBL" id="KV453843">
    <property type="protein sequence ID" value="ODV88807.1"/>
    <property type="molecule type" value="Genomic_DNA"/>
</dbReference>